<reference evidence="1 2" key="1">
    <citation type="submission" date="2019-12" db="EMBL/GenBank/DDBJ databases">
        <authorList>
            <person name="Huq M.A."/>
        </authorList>
    </citation>
    <scope>NUCLEOTIDE SEQUENCE [LARGE SCALE GENOMIC DNA]</scope>
    <source>
        <strain evidence="1 2">MAH-18</strain>
    </source>
</reference>
<dbReference type="SUPFAM" id="SSF54909">
    <property type="entry name" value="Dimeric alpha+beta barrel"/>
    <property type="match status" value="1"/>
</dbReference>
<organism evidence="1 2">
    <name type="scientific">Nocardioides agri</name>
    <dbReference type="NCBI Taxonomy" id="2682843"/>
    <lineage>
        <taxon>Bacteria</taxon>
        <taxon>Bacillati</taxon>
        <taxon>Actinomycetota</taxon>
        <taxon>Actinomycetes</taxon>
        <taxon>Propionibacteriales</taxon>
        <taxon>Nocardioidaceae</taxon>
        <taxon>Nocardioides</taxon>
    </lineage>
</organism>
<gene>
    <name evidence="1" type="ORF">GON03_16575</name>
</gene>
<dbReference type="AlphaFoldDB" id="A0A6L6XVH0"/>
<protein>
    <submittedName>
        <fullName evidence="1">Uncharacterized protein</fullName>
    </submittedName>
</protein>
<dbReference type="InterPro" id="IPR011008">
    <property type="entry name" value="Dimeric_a/b-barrel"/>
</dbReference>
<dbReference type="RefSeq" id="WP_181645406.1">
    <property type="nucleotide sequence ID" value="NZ_WSEK01000004.1"/>
</dbReference>
<dbReference type="EMBL" id="WSEK01000004">
    <property type="protein sequence ID" value="MVQ50802.1"/>
    <property type="molecule type" value="Genomic_DNA"/>
</dbReference>
<evidence type="ECO:0000313" key="1">
    <source>
        <dbReference type="EMBL" id="MVQ50802.1"/>
    </source>
</evidence>
<keyword evidence="2" id="KW-1185">Reference proteome</keyword>
<proteinExistence type="predicted"/>
<dbReference type="Proteomes" id="UP000473525">
    <property type="component" value="Unassembled WGS sequence"/>
</dbReference>
<comment type="caution">
    <text evidence="1">The sequence shown here is derived from an EMBL/GenBank/DDBJ whole genome shotgun (WGS) entry which is preliminary data.</text>
</comment>
<sequence>MSKVIFALWGDELPTRLRDGVLHERLAAAGVRRLQVNVPDELVEAAMRIDHLADPIGGFVSVWDTDPGPVAAVLADVGRVAGYAVDERRRLDPPEHWDGRRADGLANMAVLRRPAELDRAEWLRRWMTEHTAVGIRTQATFGYVQNIVERPVTESAPVVDGIVEEHFPIEAVTDMHAFYGSGGDDADLGRRVGVLMESVGRIGADRDLDLVPTARYLYDLS</sequence>
<name>A0A6L6XVH0_9ACTN</name>
<evidence type="ECO:0000313" key="2">
    <source>
        <dbReference type="Proteomes" id="UP000473525"/>
    </source>
</evidence>
<accession>A0A6L6XVH0</accession>